<dbReference type="GO" id="GO:0051726">
    <property type="term" value="P:regulation of cell cycle"/>
    <property type="evidence" value="ECO:0007669"/>
    <property type="project" value="TreeGrafter"/>
</dbReference>
<dbReference type="GO" id="GO:0005667">
    <property type="term" value="C:transcription regulator complex"/>
    <property type="evidence" value="ECO:0007669"/>
    <property type="project" value="TreeGrafter"/>
</dbReference>
<organism evidence="7 8">
    <name type="scientific">Nephila pilipes</name>
    <name type="common">Giant wood spider</name>
    <name type="synonym">Nephila maculata</name>
    <dbReference type="NCBI Taxonomy" id="299642"/>
    <lineage>
        <taxon>Eukaryota</taxon>
        <taxon>Metazoa</taxon>
        <taxon>Ecdysozoa</taxon>
        <taxon>Arthropoda</taxon>
        <taxon>Chelicerata</taxon>
        <taxon>Arachnida</taxon>
        <taxon>Araneae</taxon>
        <taxon>Araneomorphae</taxon>
        <taxon>Entelegynae</taxon>
        <taxon>Araneoidea</taxon>
        <taxon>Nephilidae</taxon>
        <taxon>Nephila</taxon>
    </lineage>
</organism>
<dbReference type="Pfam" id="PF03957">
    <property type="entry name" value="Jun"/>
    <property type="match status" value="1"/>
</dbReference>
<dbReference type="GO" id="GO:0042127">
    <property type="term" value="P:regulation of cell population proliferation"/>
    <property type="evidence" value="ECO:0007669"/>
    <property type="project" value="TreeGrafter"/>
</dbReference>
<evidence type="ECO:0000256" key="2">
    <source>
        <dbReference type="ARBA" id="ARBA00023015"/>
    </source>
</evidence>
<dbReference type="InterPro" id="IPR002112">
    <property type="entry name" value="Leuzip_Jun"/>
</dbReference>
<dbReference type="Gene3D" id="1.20.5.170">
    <property type="match status" value="1"/>
</dbReference>
<evidence type="ECO:0000256" key="3">
    <source>
        <dbReference type="ARBA" id="ARBA00023125"/>
    </source>
</evidence>
<dbReference type="InterPro" id="IPR050946">
    <property type="entry name" value="AP-1_TF_bZIP"/>
</dbReference>
<evidence type="ECO:0000313" key="8">
    <source>
        <dbReference type="Proteomes" id="UP000887013"/>
    </source>
</evidence>
<dbReference type="SUPFAM" id="SSF57959">
    <property type="entry name" value="Leucine zipper domain"/>
    <property type="match status" value="1"/>
</dbReference>
<keyword evidence="5" id="KW-0175">Coiled coil</keyword>
<comment type="caution">
    <text evidence="7">The sequence shown here is derived from an EMBL/GenBank/DDBJ whole genome shotgun (WGS) entry which is preliminary data.</text>
</comment>
<dbReference type="OrthoDB" id="2187714at2759"/>
<gene>
    <name evidence="7" type="primary">JUN</name>
    <name evidence="7" type="ORF">NPIL_56491</name>
</gene>
<dbReference type="Proteomes" id="UP000887013">
    <property type="component" value="Unassembled WGS sequence"/>
</dbReference>
<dbReference type="InterPro" id="IPR005643">
    <property type="entry name" value="JNK"/>
</dbReference>
<keyword evidence="2" id="KW-0805">Transcription regulation</keyword>
<name>A0A8X6TQD4_NEPPI</name>
<dbReference type="PRINTS" id="PR00043">
    <property type="entry name" value="LEUZIPPRJUN"/>
</dbReference>
<dbReference type="InterPro" id="IPR046347">
    <property type="entry name" value="bZIP_sf"/>
</dbReference>
<evidence type="ECO:0000259" key="6">
    <source>
        <dbReference type="PROSITE" id="PS50217"/>
    </source>
</evidence>
<evidence type="ECO:0000313" key="7">
    <source>
        <dbReference type="EMBL" id="GFT39782.1"/>
    </source>
</evidence>
<dbReference type="AlphaFoldDB" id="A0A8X6TQD4"/>
<dbReference type="GO" id="GO:0000978">
    <property type="term" value="F:RNA polymerase II cis-regulatory region sequence-specific DNA binding"/>
    <property type="evidence" value="ECO:0007669"/>
    <property type="project" value="TreeGrafter"/>
</dbReference>
<dbReference type="EMBL" id="BMAW01109703">
    <property type="protein sequence ID" value="GFT39782.1"/>
    <property type="molecule type" value="Genomic_DNA"/>
</dbReference>
<keyword evidence="3" id="KW-0238">DNA-binding</keyword>
<dbReference type="InterPro" id="IPR004827">
    <property type="entry name" value="bZIP"/>
</dbReference>
<dbReference type="Pfam" id="PF00170">
    <property type="entry name" value="bZIP_1"/>
    <property type="match status" value="1"/>
</dbReference>
<evidence type="ECO:0000256" key="1">
    <source>
        <dbReference type="ARBA" id="ARBA00006882"/>
    </source>
</evidence>
<reference evidence="7" key="1">
    <citation type="submission" date="2020-08" db="EMBL/GenBank/DDBJ databases">
        <title>Multicomponent nature underlies the extraordinary mechanical properties of spider dragline silk.</title>
        <authorList>
            <person name="Kono N."/>
            <person name="Nakamura H."/>
            <person name="Mori M."/>
            <person name="Yoshida Y."/>
            <person name="Ohtoshi R."/>
            <person name="Malay A.D."/>
            <person name="Moran D.A.P."/>
            <person name="Tomita M."/>
            <person name="Numata K."/>
            <person name="Arakawa K."/>
        </authorList>
    </citation>
    <scope>NUCLEOTIDE SEQUENCE</scope>
</reference>
<keyword evidence="8" id="KW-1185">Reference proteome</keyword>
<accession>A0A8X6TQD4</accession>
<dbReference type="SMART" id="SM00338">
    <property type="entry name" value="BRLZ"/>
    <property type="match status" value="1"/>
</dbReference>
<feature type="coiled-coil region" evidence="5">
    <location>
        <begin position="295"/>
        <end position="342"/>
    </location>
</feature>
<comment type="similarity">
    <text evidence="1">Belongs to the bZIP family. Jun subfamily.</text>
</comment>
<dbReference type="PANTHER" id="PTHR11462:SF35">
    <property type="entry name" value="TRANSCRIPTION FACTOR JRA"/>
    <property type="match status" value="1"/>
</dbReference>
<feature type="domain" description="BZIP" evidence="6">
    <location>
        <begin position="297"/>
        <end position="360"/>
    </location>
</feature>
<protein>
    <submittedName>
        <fullName evidence="7">Transcription factor AP-1</fullName>
    </submittedName>
</protein>
<evidence type="ECO:0000256" key="5">
    <source>
        <dbReference type="SAM" id="Coils"/>
    </source>
</evidence>
<proteinExistence type="inferred from homology"/>
<dbReference type="PROSITE" id="PS00036">
    <property type="entry name" value="BZIP_BASIC"/>
    <property type="match status" value="1"/>
</dbReference>
<keyword evidence="4" id="KW-0804">Transcription</keyword>
<dbReference type="PROSITE" id="PS50217">
    <property type="entry name" value="BZIP"/>
    <property type="match status" value="1"/>
</dbReference>
<dbReference type="PANTHER" id="PTHR11462">
    <property type="entry name" value="JUN TRANSCRIPTION FACTOR-RELATED"/>
    <property type="match status" value="1"/>
</dbReference>
<dbReference type="GO" id="GO:0000981">
    <property type="term" value="F:DNA-binding transcription factor activity, RNA polymerase II-specific"/>
    <property type="evidence" value="ECO:0007669"/>
    <property type="project" value="TreeGrafter"/>
</dbReference>
<sequence>MCWRKRDVRVRTNFNANFRFQGLGDERLRMPLSLGEGRVRSESCNPKGCRCGQCRLGERSATASCVLQSYSSQCQGMDTTFYDDSRYRGKEDNMMLKRPMTLDLGAKSPKRLRVNTLLTSPDLNMLKLGSPELEKLIMAQHSSTFGSTQNQCMYPTKTEDREHQYSRDFTDALSSLQHVTATNNLNVALYQQPQQSMQSDMNLVNVSNASNNCNIMPPSSIPCSTSMVDSYEYQQPLSSINMNCNPMVSSTMNSNCYAPNGYYSHEPIVSIKEEPQTVPCMGGSPPQSPIDMEDQERLKLERKRLRNRIAASKCRRRKLERIARLEDKVQHLKSENLELMNNVTRLRECICQLKQQVMDHVRSGCEILVNPYPPDL</sequence>
<dbReference type="FunFam" id="1.20.5.170:FF:000012">
    <property type="entry name" value="Putative transcription factor AP-1"/>
    <property type="match status" value="1"/>
</dbReference>
<evidence type="ECO:0000256" key="4">
    <source>
        <dbReference type="ARBA" id="ARBA00023163"/>
    </source>
</evidence>
<dbReference type="CDD" id="cd14696">
    <property type="entry name" value="bZIP_Jun"/>
    <property type="match status" value="1"/>
</dbReference>